<evidence type="ECO:0000256" key="2">
    <source>
        <dbReference type="SAM" id="SignalP"/>
    </source>
</evidence>
<dbReference type="EMBL" id="JARQAI010000036">
    <property type="protein sequence ID" value="MDT2738215.1"/>
    <property type="molecule type" value="Genomic_DNA"/>
</dbReference>
<feature type="compositionally biased region" description="Low complexity" evidence="1">
    <location>
        <begin position="26"/>
        <end position="45"/>
    </location>
</feature>
<feature type="compositionally biased region" description="Low complexity" evidence="1">
    <location>
        <begin position="169"/>
        <end position="182"/>
    </location>
</feature>
<evidence type="ECO:0000256" key="1">
    <source>
        <dbReference type="SAM" id="MobiDB-lite"/>
    </source>
</evidence>
<feature type="signal peptide" evidence="2">
    <location>
        <begin position="1"/>
        <end position="20"/>
    </location>
</feature>
<feature type="chain" id="PRO_5042103296" evidence="2">
    <location>
        <begin position="21"/>
        <end position="264"/>
    </location>
</feature>
<evidence type="ECO:0000313" key="6">
    <source>
        <dbReference type="Proteomes" id="UP001269061"/>
    </source>
</evidence>
<sequence length="264" mass="28265">MKKSLLLCLAVLGLISILVGCGNGNKSSNSTNETSQTAETSSSTEKSIHAFGNELHGEWEVNSAGNGPSTSNIDITLTNNSKDSVIVDSSNLTLIYTDKDNGDDTINSSFGKKKTIKPKESITFQKIFENFGDQRALYGFTVKYGNYSVLNEAAKAEKTSESNVESQPEVTTNSSVNNTNAESSEEPVDNPSPETIAILSEISSTLRNAKESAIANQERVIAEGGSENDVESPVSAVTSAGFMLKMKYPEYSETIDQNVASLGY</sequence>
<dbReference type="PROSITE" id="PS51257">
    <property type="entry name" value="PROKAR_LIPOPROTEIN"/>
    <property type="match status" value="1"/>
</dbReference>
<evidence type="ECO:0000313" key="4">
    <source>
        <dbReference type="EMBL" id="MDT2771807.1"/>
    </source>
</evidence>
<dbReference type="Proteomes" id="UP001269061">
    <property type="component" value="Unassembled WGS sequence"/>
</dbReference>
<evidence type="ECO:0000313" key="5">
    <source>
        <dbReference type="Proteomes" id="UP001180842"/>
    </source>
</evidence>
<name>A0AAE4KXR3_9ENTE</name>
<keyword evidence="2" id="KW-0732">Signal</keyword>
<feature type="region of interest" description="Disordered" evidence="1">
    <location>
        <begin position="157"/>
        <end position="193"/>
    </location>
</feature>
<feature type="region of interest" description="Disordered" evidence="1">
    <location>
        <begin position="26"/>
        <end position="46"/>
    </location>
</feature>
<evidence type="ECO:0000313" key="3">
    <source>
        <dbReference type="EMBL" id="MDT2738215.1"/>
    </source>
</evidence>
<dbReference type="RefSeq" id="WP_141426458.1">
    <property type="nucleotide sequence ID" value="NZ_JARQAI010000036.1"/>
</dbReference>
<comment type="caution">
    <text evidence="3">The sequence shown here is derived from an EMBL/GenBank/DDBJ whole genome shotgun (WGS) entry which is preliminary data.</text>
</comment>
<dbReference type="Proteomes" id="UP001180842">
    <property type="component" value="Unassembled WGS sequence"/>
</dbReference>
<gene>
    <name evidence="3" type="ORF">P7H00_13985</name>
    <name evidence="4" type="ORF">P7H46_13380</name>
</gene>
<keyword evidence="6" id="KW-1185">Reference proteome</keyword>
<dbReference type="AlphaFoldDB" id="A0AAE4KXR3"/>
<reference evidence="3 6" key="1">
    <citation type="submission" date="2023-03" db="EMBL/GenBank/DDBJ databases">
        <authorList>
            <person name="Shen W."/>
            <person name="Cai J."/>
        </authorList>
    </citation>
    <scope>NUCLEOTIDE SEQUENCE</scope>
    <source>
        <strain evidence="3">P69-2</strain>
        <strain evidence="4 6">Y59</strain>
    </source>
</reference>
<organism evidence="3 5">
    <name type="scientific">Enterococcus pseudoavium</name>
    <dbReference type="NCBI Taxonomy" id="44007"/>
    <lineage>
        <taxon>Bacteria</taxon>
        <taxon>Bacillati</taxon>
        <taxon>Bacillota</taxon>
        <taxon>Bacilli</taxon>
        <taxon>Lactobacillales</taxon>
        <taxon>Enterococcaceae</taxon>
        <taxon>Enterococcus</taxon>
    </lineage>
</organism>
<proteinExistence type="predicted"/>
<dbReference type="EMBL" id="JARQAZ010000014">
    <property type="protein sequence ID" value="MDT2771807.1"/>
    <property type="molecule type" value="Genomic_DNA"/>
</dbReference>
<protein>
    <submittedName>
        <fullName evidence="3">Uncharacterized protein</fullName>
    </submittedName>
</protein>
<accession>A0AAE4KXR3</accession>